<evidence type="ECO:0000256" key="7">
    <source>
        <dbReference type="ARBA" id="ARBA00023136"/>
    </source>
</evidence>
<dbReference type="Pfam" id="PF20671">
    <property type="entry name" value="COG3_C"/>
    <property type="match status" value="1"/>
</dbReference>
<evidence type="ECO:0000256" key="5">
    <source>
        <dbReference type="ARBA" id="ARBA00022927"/>
    </source>
</evidence>
<evidence type="ECO:0000313" key="13">
    <source>
        <dbReference type="Proteomes" id="UP000788993"/>
    </source>
</evidence>
<dbReference type="Pfam" id="PF04136">
    <property type="entry name" value="COG3_N"/>
    <property type="match status" value="1"/>
</dbReference>
<feature type="domain" description="Conserved oligomeric Golgi complex subunit 3 N-terminal" evidence="10">
    <location>
        <begin position="109"/>
        <end position="256"/>
    </location>
</feature>
<evidence type="ECO:0000256" key="3">
    <source>
        <dbReference type="ARBA" id="ARBA00020976"/>
    </source>
</evidence>
<keyword evidence="13" id="KW-1185">Reference proteome</keyword>
<sequence>MRRRGSSVSDSKGRRSRAGSITSTTSAGTATVDSVVLEELKPRARSKSLGELDPVVTAQVTKPVMYPFSGAEKEALWTQYTQDYANGCIVNIDDQWEIDKATSQEVLEFQNYLRYNYEENKRFLKETNAIIQDLNKLLVIGDQVTLQTVDFQKKSTQLIAEIEQLGRLHEDISSNLTLFESLDPIVQTLNTSSSGSIVAKDSFRRDILQELDRCLIFVHDPKHSTFKEIGIYKHRFKQCMIRALTLVKNYIATAIRDLEAELQQKITEKKKEQGMASSSVSVMVDAFVYIQFEEDAAKYTGLFEELYVRAVETQDQEYLGLLNDCYNQYFRSRSNLLGSIVQQHITSQDTSKDCIQLAQSNISYFIKLMEREYDIFKRLFFLAPQKCNSEVDNSTNLLSLSKWFEELLDPLYYLLRNKIIREKSISELCELISILQSYYDVEEFDTSEQADESDMYHHDAPLQEKIQLGELFRPILEDAQTRLVFRVQVYVDQYIVSYKKTGRELTIGHRRKVSGADPIAEKPLPQPDGELRGDSVFSLENNALAPQNLEFVYPPIVNVVQLLMKIYQLLNPSVFDDLANAVVHLSILSLHTNFGNVPGVESKLYEIKNLMFLREYISTFEIEHARRETNLDFSGIKKMFNRFIRGDNTKETIDTNFSAANAVNPEQNRFMNLLLGSVPRVVNDYVDCRYEIQMALRNAVHQFIDESAKTFTKPLELYPQQSLHNVMDKFMRTLKNELPRLKPRILMYLNDEKILSFLLDGIQETVMKAYEQFYSRAEKEKSQDIEHLVDVDVVISLWADQVSEMISLEDPELDLDVYSDDEQLMSENGDVSNLNLNSLR</sequence>
<dbReference type="EMBL" id="JAEUBD010001540">
    <property type="protein sequence ID" value="KAH3659367.1"/>
    <property type="molecule type" value="Genomic_DNA"/>
</dbReference>
<evidence type="ECO:0000259" key="11">
    <source>
        <dbReference type="Pfam" id="PF20671"/>
    </source>
</evidence>
<evidence type="ECO:0000256" key="6">
    <source>
        <dbReference type="ARBA" id="ARBA00023034"/>
    </source>
</evidence>
<keyword evidence="4" id="KW-0813">Transport</keyword>
<evidence type="ECO:0000256" key="2">
    <source>
        <dbReference type="ARBA" id="ARBA00009936"/>
    </source>
</evidence>
<dbReference type="GO" id="GO:0005801">
    <property type="term" value="C:cis-Golgi network"/>
    <property type="evidence" value="ECO:0007669"/>
    <property type="project" value="InterPro"/>
</dbReference>
<comment type="caution">
    <text evidence="12">The sequence shown here is derived from an EMBL/GenBank/DDBJ whole genome shotgun (WGS) entry which is preliminary data.</text>
</comment>
<evidence type="ECO:0000313" key="12">
    <source>
        <dbReference type="EMBL" id="KAH3659367.1"/>
    </source>
</evidence>
<reference evidence="12" key="1">
    <citation type="journal article" date="2021" name="Open Biol.">
        <title>Shared evolutionary footprints suggest mitochondrial oxidative damage underlies multiple complex I losses in fungi.</title>
        <authorList>
            <person name="Schikora-Tamarit M.A."/>
            <person name="Marcet-Houben M."/>
            <person name="Nosek J."/>
            <person name="Gabaldon T."/>
        </authorList>
    </citation>
    <scope>NUCLEOTIDE SEQUENCE</scope>
    <source>
        <strain evidence="12">NCAIM Y.01608</strain>
    </source>
</reference>
<dbReference type="GO" id="GO:0032258">
    <property type="term" value="P:cytoplasm to vacuole targeting by the Cvt pathway"/>
    <property type="evidence" value="ECO:0007669"/>
    <property type="project" value="TreeGrafter"/>
</dbReference>
<dbReference type="GO" id="GO:0006914">
    <property type="term" value="P:autophagy"/>
    <property type="evidence" value="ECO:0007669"/>
    <property type="project" value="TreeGrafter"/>
</dbReference>
<dbReference type="GO" id="GO:0006891">
    <property type="term" value="P:intra-Golgi vesicle-mediated transport"/>
    <property type="evidence" value="ECO:0007669"/>
    <property type="project" value="TreeGrafter"/>
</dbReference>
<comment type="subcellular location">
    <subcellularLocation>
        <location evidence="1">Golgi apparatus membrane</location>
        <topology evidence="1">Peripheral membrane protein</topology>
    </subcellularLocation>
</comment>
<organism evidence="12 13">
    <name type="scientific">Ogataea polymorpha</name>
    <dbReference type="NCBI Taxonomy" id="460523"/>
    <lineage>
        <taxon>Eukaryota</taxon>
        <taxon>Fungi</taxon>
        <taxon>Dikarya</taxon>
        <taxon>Ascomycota</taxon>
        <taxon>Saccharomycotina</taxon>
        <taxon>Pichiomycetes</taxon>
        <taxon>Pichiales</taxon>
        <taxon>Pichiaceae</taxon>
        <taxon>Ogataea</taxon>
    </lineage>
</organism>
<accession>A0A9P8NUD7</accession>
<comment type="similarity">
    <text evidence="2">Belongs to the COG3 family.</text>
</comment>
<gene>
    <name evidence="12" type="ORF">OGATHE_006251</name>
</gene>
<dbReference type="PANTHER" id="PTHR13302:SF8">
    <property type="entry name" value="CONSERVED OLIGOMERIC GOLGI COMPLEX SUBUNIT 3"/>
    <property type="match status" value="1"/>
</dbReference>
<dbReference type="GO" id="GO:0000139">
    <property type="term" value="C:Golgi membrane"/>
    <property type="evidence" value="ECO:0007669"/>
    <property type="project" value="UniProtKB-SubCell"/>
</dbReference>
<dbReference type="PANTHER" id="PTHR13302">
    <property type="entry name" value="CONSERVED OLIGOMERIC GOLGI COMPLEX COMPONENT 3"/>
    <property type="match status" value="1"/>
</dbReference>
<dbReference type="InterPro" id="IPR048685">
    <property type="entry name" value="COG3_C"/>
</dbReference>
<evidence type="ECO:0000256" key="1">
    <source>
        <dbReference type="ARBA" id="ARBA00004395"/>
    </source>
</evidence>
<evidence type="ECO:0000256" key="8">
    <source>
        <dbReference type="ARBA" id="ARBA00031339"/>
    </source>
</evidence>
<keyword evidence="5" id="KW-0653">Protein transport</keyword>
<dbReference type="GO" id="GO:0007030">
    <property type="term" value="P:Golgi organization"/>
    <property type="evidence" value="ECO:0007669"/>
    <property type="project" value="TreeGrafter"/>
</dbReference>
<name>A0A9P8NUD7_9ASCO</name>
<feature type="compositionally biased region" description="Polar residues" evidence="9">
    <location>
        <begin position="1"/>
        <end position="10"/>
    </location>
</feature>
<protein>
    <recommendedName>
        <fullName evidence="3">Conserved oligomeric Golgi complex subunit 3</fullName>
    </recommendedName>
    <alternativeName>
        <fullName evidence="8">Component of oligomeric Golgi complex 3</fullName>
    </alternativeName>
</protein>
<keyword evidence="7" id="KW-0472">Membrane</keyword>
<proteinExistence type="inferred from homology"/>
<feature type="compositionally biased region" description="Low complexity" evidence="9">
    <location>
        <begin position="18"/>
        <end position="29"/>
    </location>
</feature>
<dbReference type="AlphaFoldDB" id="A0A9P8NUD7"/>
<feature type="domain" description="Conserved oligomeric Golgi complex subunit 3 C-terminal" evidence="11">
    <location>
        <begin position="285"/>
        <end position="636"/>
    </location>
</feature>
<dbReference type="OrthoDB" id="296793at2759"/>
<dbReference type="Proteomes" id="UP000788993">
    <property type="component" value="Unassembled WGS sequence"/>
</dbReference>
<dbReference type="GO" id="GO:0017119">
    <property type="term" value="C:Golgi transport complex"/>
    <property type="evidence" value="ECO:0007669"/>
    <property type="project" value="TreeGrafter"/>
</dbReference>
<evidence type="ECO:0000256" key="9">
    <source>
        <dbReference type="SAM" id="MobiDB-lite"/>
    </source>
</evidence>
<keyword evidence="6" id="KW-0333">Golgi apparatus</keyword>
<evidence type="ECO:0000256" key="4">
    <source>
        <dbReference type="ARBA" id="ARBA00022448"/>
    </source>
</evidence>
<dbReference type="InterPro" id="IPR048320">
    <property type="entry name" value="COG3_N"/>
</dbReference>
<evidence type="ECO:0000259" key="10">
    <source>
        <dbReference type="Pfam" id="PF04136"/>
    </source>
</evidence>
<reference evidence="12" key="2">
    <citation type="submission" date="2021-01" db="EMBL/GenBank/DDBJ databases">
        <authorList>
            <person name="Schikora-Tamarit M.A."/>
        </authorList>
    </citation>
    <scope>NUCLEOTIDE SEQUENCE</scope>
    <source>
        <strain evidence="12">NCAIM Y.01608</strain>
    </source>
</reference>
<dbReference type="InterPro" id="IPR007265">
    <property type="entry name" value="COG_su3"/>
</dbReference>
<feature type="region of interest" description="Disordered" evidence="9">
    <location>
        <begin position="1"/>
        <end position="29"/>
    </location>
</feature>